<reference evidence="1 2" key="1">
    <citation type="submission" date="2020-07" db="EMBL/GenBank/DDBJ databases">
        <title>Comparative genomics of pyrophilous fungi reveals a link between fire events and developmental genes.</title>
        <authorList>
            <consortium name="DOE Joint Genome Institute"/>
            <person name="Steindorff A.S."/>
            <person name="Carver A."/>
            <person name="Calhoun S."/>
            <person name="Stillman K."/>
            <person name="Liu H."/>
            <person name="Lipzen A."/>
            <person name="Pangilinan J."/>
            <person name="Labutti K."/>
            <person name="Bruns T.D."/>
            <person name="Grigoriev I.V."/>
        </authorList>
    </citation>
    <scope>NUCLEOTIDE SEQUENCE [LARGE SCALE GENOMIC DNA]</scope>
    <source>
        <strain evidence="1 2">CBS 144469</strain>
    </source>
</reference>
<evidence type="ECO:0000313" key="1">
    <source>
        <dbReference type="EMBL" id="KAF6761412.1"/>
    </source>
</evidence>
<keyword evidence="2" id="KW-1185">Reference proteome</keyword>
<evidence type="ECO:0000313" key="2">
    <source>
        <dbReference type="Proteomes" id="UP000521943"/>
    </source>
</evidence>
<sequence>MVDSINYLVDFHHKKSYKASVEPGAGRFDMAHFEVIQDSSSDSSRSVKEKEGLLGRRMRWCRRLCLWMWRVG</sequence>
<accession>A0A8H6IBT9</accession>
<protein>
    <submittedName>
        <fullName evidence="1">Uncharacterized protein</fullName>
    </submittedName>
</protein>
<organism evidence="1 2">
    <name type="scientific">Ephemerocybe angulata</name>
    <dbReference type="NCBI Taxonomy" id="980116"/>
    <lineage>
        <taxon>Eukaryota</taxon>
        <taxon>Fungi</taxon>
        <taxon>Dikarya</taxon>
        <taxon>Basidiomycota</taxon>
        <taxon>Agaricomycotina</taxon>
        <taxon>Agaricomycetes</taxon>
        <taxon>Agaricomycetidae</taxon>
        <taxon>Agaricales</taxon>
        <taxon>Agaricineae</taxon>
        <taxon>Psathyrellaceae</taxon>
        <taxon>Ephemerocybe</taxon>
    </lineage>
</organism>
<comment type="caution">
    <text evidence="1">The sequence shown here is derived from an EMBL/GenBank/DDBJ whole genome shotgun (WGS) entry which is preliminary data.</text>
</comment>
<dbReference type="OrthoDB" id="193931at2759"/>
<dbReference type="EMBL" id="JACGCI010000010">
    <property type="protein sequence ID" value="KAF6761412.1"/>
    <property type="molecule type" value="Genomic_DNA"/>
</dbReference>
<dbReference type="Proteomes" id="UP000521943">
    <property type="component" value="Unassembled WGS sequence"/>
</dbReference>
<dbReference type="AlphaFoldDB" id="A0A8H6IBT9"/>
<gene>
    <name evidence="1" type="ORF">DFP72DRAFT_881139</name>
</gene>
<name>A0A8H6IBT9_9AGAR</name>
<proteinExistence type="predicted"/>